<dbReference type="Gene3D" id="2.30.30.40">
    <property type="entry name" value="SH3 Domains"/>
    <property type="match status" value="1"/>
</dbReference>
<dbReference type="GO" id="GO:0008234">
    <property type="term" value="F:cysteine-type peptidase activity"/>
    <property type="evidence" value="ECO:0007669"/>
    <property type="project" value="UniProtKB-KW"/>
</dbReference>
<gene>
    <name evidence="6" type="ORF">SAMN05216225_101162</name>
</gene>
<dbReference type="Proteomes" id="UP000183988">
    <property type="component" value="Unassembled WGS sequence"/>
</dbReference>
<dbReference type="Pfam" id="PF00877">
    <property type="entry name" value="NLPC_P60"/>
    <property type="match status" value="1"/>
</dbReference>
<dbReference type="GO" id="GO:0006508">
    <property type="term" value="P:proteolysis"/>
    <property type="evidence" value="ECO:0007669"/>
    <property type="project" value="UniProtKB-KW"/>
</dbReference>
<feature type="domain" description="NlpC/P60" evidence="5">
    <location>
        <begin position="246"/>
        <end position="371"/>
    </location>
</feature>
<evidence type="ECO:0000256" key="4">
    <source>
        <dbReference type="ARBA" id="ARBA00022807"/>
    </source>
</evidence>
<dbReference type="InterPro" id="IPR051202">
    <property type="entry name" value="Peptidase_C40"/>
</dbReference>
<proteinExistence type="inferred from homology"/>
<dbReference type="InterPro" id="IPR057812">
    <property type="entry name" value="SH3_YKFC_2nd"/>
</dbReference>
<dbReference type="PROSITE" id="PS51257">
    <property type="entry name" value="PROKAR_LIPOPROTEIN"/>
    <property type="match status" value="1"/>
</dbReference>
<dbReference type="PROSITE" id="PS51935">
    <property type="entry name" value="NLPC_P60"/>
    <property type="match status" value="1"/>
</dbReference>
<dbReference type="InterPro" id="IPR000064">
    <property type="entry name" value="NLP_P60_dom"/>
</dbReference>
<dbReference type="EMBL" id="FQVW01000011">
    <property type="protein sequence ID" value="SHF98588.1"/>
    <property type="molecule type" value="Genomic_DNA"/>
</dbReference>
<reference evidence="6 7" key="1">
    <citation type="submission" date="2016-11" db="EMBL/GenBank/DDBJ databases">
        <authorList>
            <person name="Jaros S."/>
            <person name="Januszkiewicz K."/>
            <person name="Wedrychowicz H."/>
        </authorList>
    </citation>
    <scope>NUCLEOTIDE SEQUENCE [LARGE SCALE GENOMIC DNA]</scope>
    <source>
        <strain evidence="6 7">IBRC-M 10683</strain>
    </source>
</reference>
<evidence type="ECO:0000313" key="6">
    <source>
        <dbReference type="EMBL" id="SHF98588.1"/>
    </source>
</evidence>
<comment type="similarity">
    <text evidence="1">Belongs to the peptidase C40 family.</text>
</comment>
<evidence type="ECO:0000256" key="1">
    <source>
        <dbReference type="ARBA" id="ARBA00007074"/>
    </source>
</evidence>
<keyword evidence="7" id="KW-1185">Reference proteome</keyword>
<dbReference type="PANTHER" id="PTHR47053:SF3">
    <property type="entry name" value="GAMMA-D-GLUTAMYL-L-LYSINE DIPEPTIDYL-PEPTIDASE"/>
    <property type="match status" value="1"/>
</dbReference>
<dbReference type="PANTHER" id="PTHR47053">
    <property type="entry name" value="MUREIN DD-ENDOPEPTIDASE MEPH-RELATED"/>
    <property type="match status" value="1"/>
</dbReference>
<dbReference type="Gene3D" id="3.90.1720.10">
    <property type="entry name" value="endopeptidase domain like (from Nostoc punctiforme)"/>
    <property type="match status" value="1"/>
</dbReference>
<accession>A0A1M5G4F0</accession>
<evidence type="ECO:0000313" key="7">
    <source>
        <dbReference type="Proteomes" id="UP000183988"/>
    </source>
</evidence>
<keyword evidence="2" id="KW-0645">Protease</keyword>
<dbReference type="Pfam" id="PF23795">
    <property type="entry name" value="SH3_YKFC_2nd"/>
    <property type="match status" value="1"/>
</dbReference>
<protein>
    <submittedName>
        <fullName evidence="6">Cell wall-associated hydrolase, NlpC family</fullName>
    </submittedName>
</protein>
<keyword evidence="4" id="KW-0788">Thiol protease</keyword>
<keyword evidence="3 6" id="KW-0378">Hydrolase</keyword>
<evidence type="ECO:0000256" key="3">
    <source>
        <dbReference type="ARBA" id="ARBA00022801"/>
    </source>
</evidence>
<dbReference type="InterPro" id="IPR038765">
    <property type="entry name" value="Papain-like_cys_pep_sf"/>
</dbReference>
<dbReference type="SUPFAM" id="SSF54001">
    <property type="entry name" value="Cysteine proteinases"/>
    <property type="match status" value="1"/>
</dbReference>
<dbReference type="AlphaFoldDB" id="A0A1M5G4F0"/>
<organism evidence="6 7">
    <name type="scientific">Ornithinibacillus halophilus</name>
    <dbReference type="NCBI Taxonomy" id="930117"/>
    <lineage>
        <taxon>Bacteria</taxon>
        <taxon>Bacillati</taxon>
        <taxon>Bacillota</taxon>
        <taxon>Bacilli</taxon>
        <taxon>Bacillales</taxon>
        <taxon>Bacillaceae</taxon>
        <taxon>Ornithinibacillus</taxon>
    </lineage>
</organism>
<dbReference type="STRING" id="930117.SAMN05216225_101162"/>
<dbReference type="RefSeq" id="WP_234982599.1">
    <property type="nucleotide sequence ID" value="NZ_FQVW01000011.1"/>
</dbReference>
<evidence type="ECO:0000259" key="5">
    <source>
        <dbReference type="PROSITE" id="PS51935"/>
    </source>
</evidence>
<name>A0A1M5G4F0_9BACI</name>
<sequence>MTHRSKLRKRVYFILLLLIVMMLLVACAENNKTFHDHKQIISKVQLKSDIPLKDAIVVKENNMLSIDSEAFINVSVASLWTEPDSNRPIDVPSTTNPVDMRKWSNSMSIKEKDWLIGELQTQALLGDVVTILEKRGDWARIAVHDQPTPKNELGYDAWLPLAQLIYHSGFEKLVNNNSKAVVNTPTAFLYNDRNMEDAYIEISYNTQLPVIEQLQNAVRVGTPGDGDKWLAIDNVKIYSTEEDIVMPSGNDLVQAGEQFLGLPYLWAGTSGFGFDCSGFTYSLYNNHGIIIPRDSSVQATHGTAVQKDELQKGDLLFFANENGKGFIHHVGMYIGNGKMIHAPNNTKPIEIINVFESSYWSSEYAGARRYID</sequence>
<evidence type="ECO:0000256" key="2">
    <source>
        <dbReference type="ARBA" id="ARBA00022670"/>
    </source>
</evidence>